<feature type="signal peptide" evidence="1">
    <location>
        <begin position="1"/>
        <end position="23"/>
    </location>
</feature>
<dbReference type="Proteomes" id="UP001161388">
    <property type="component" value="Unassembled WGS sequence"/>
</dbReference>
<dbReference type="EMBL" id="BSNL01000001">
    <property type="protein sequence ID" value="GLQ27927.1"/>
    <property type="molecule type" value="Genomic_DNA"/>
</dbReference>
<evidence type="ECO:0000313" key="2">
    <source>
        <dbReference type="EMBL" id="GLQ27927.1"/>
    </source>
</evidence>
<organism evidence="2 3">
    <name type="scientific">Sulfitobacter pacificus</name>
    <dbReference type="NCBI Taxonomy" id="1499314"/>
    <lineage>
        <taxon>Bacteria</taxon>
        <taxon>Pseudomonadati</taxon>
        <taxon>Pseudomonadota</taxon>
        <taxon>Alphaproteobacteria</taxon>
        <taxon>Rhodobacterales</taxon>
        <taxon>Roseobacteraceae</taxon>
        <taxon>Sulfitobacter</taxon>
    </lineage>
</organism>
<dbReference type="SUPFAM" id="SSF50998">
    <property type="entry name" value="Quinoprotein alcohol dehydrogenase-like"/>
    <property type="match status" value="1"/>
</dbReference>
<evidence type="ECO:0008006" key="4">
    <source>
        <dbReference type="Google" id="ProtNLM"/>
    </source>
</evidence>
<dbReference type="RefSeq" id="WP_284374294.1">
    <property type="nucleotide sequence ID" value="NZ_BAABWP010000001.1"/>
</dbReference>
<accession>A0ABQ5VLL6</accession>
<dbReference type="InterPro" id="IPR011047">
    <property type="entry name" value="Quinoprotein_ADH-like_sf"/>
</dbReference>
<sequence length="402" mass="42261">MNNPGLAAALLGAFTAIAAPAWAEDEATAWRIFVADHSAPTITAIDLNAPDQRWTFEVAGPAKLYPSAGEALIVAVQSGNAQVDFLNSGLSLDAHGDHADIEVSEPSHIGKIEGPSPFHVVNHSGTVAVTFDKGGYASILGEKAILNGELTPQNVPMNVAHHGFVADMGGYFVSSVAAEAPKEEGKAPPRIGIGSFAADGTPMGKTHTCTDLHGEAFSGSFLLAGCKEGIIAHDTRGGPDAFAMLPYPADFPEASTGTLVGAKAMQSFLGDYDGTSLVIVDPATEPHFTRVALPFREVDFILDPAKPQFAYVLTEDGSLHRLNMLSAKIEQSAKVTQPYSMDGHWRDPRPRMTIADKKLILSDPLAATLRVINTESLAEIDTIAVTGVPYNVSVVGGSGLTH</sequence>
<reference evidence="2" key="2">
    <citation type="submission" date="2023-01" db="EMBL/GenBank/DDBJ databases">
        <title>Draft genome sequence of Sulfitobacter pacificus strain NBRC 109915.</title>
        <authorList>
            <person name="Sun Q."/>
            <person name="Mori K."/>
        </authorList>
    </citation>
    <scope>NUCLEOTIDE SEQUENCE</scope>
    <source>
        <strain evidence="2">NBRC 109915</strain>
    </source>
</reference>
<gene>
    <name evidence="2" type="ORF">GCM10007927_27300</name>
</gene>
<keyword evidence="3" id="KW-1185">Reference proteome</keyword>
<feature type="chain" id="PRO_5045322002" description="Zinc transport system substrate-binding protein" evidence="1">
    <location>
        <begin position="24"/>
        <end position="402"/>
    </location>
</feature>
<comment type="caution">
    <text evidence="2">The sequence shown here is derived from an EMBL/GenBank/DDBJ whole genome shotgun (WGS) entry which is preliminary data.</text>
</comment>
<protein>
    <recommendedName>
        <fullName evidence="4">Zinc transport system substrate-binding protein</fullName>
    </recommendedName>
</protein>
<reference evidence="2" key="1">
    <citation type="journal article" date="2014" name="Int. J. Syst. Evol. Microbiol.">
        <title>Complete genome of a new Firmicutes species belonging to the dominant human colonic microbiota ('Ruminococcus bicirculans') reveals two chromosomes and a selective capacity to utilize plant glucans.</title>
        <authorList>
            <consortium name="NISC Comparative Sequencing Program"/>
            <person name="Wegmann U."/>
            <person name="Louis P."/>
            <person name="Goesmann A."/>
            <person name="Henrissat B."/>
            <person name="Duncan S.H."/>
            <person name="Flint H.J."/>
        </authorList>
    </citation>
    <scope>NUCLEOTIDE SEQUENCE</scope>
    <source>
        <strain evidence="2">NBRC 109915</strain>
    </source>
</reference>
<keyword evidence="1" id="KW-0732">Signal</keyword>
<proteinExistence type="predicted"/>
<name>A0ABQ5VLL6_9RHOB</name>
<evidence type="ECO:0000313" key="3">
    <source>
        <dbReference type="Proteomes" id="UP001161388"/>
    </source>
</evidence>
<evidence type="ECO:0000256" key="1">
    <source>
        <dbReference type="SAM" id="SignalP"/>
    </source>
</evidence>